<keyword evidence="5" id="KW-0560">Oxidoreductase</keyword>
<dbReference type="InterPro" id="IPR006094">
    <property type="entry name" value="Oxid_FAD_bind_N"/>
</dbReference>
<keyword evidence="6" id="KW-0812">Transmembrane</keyword>
<evidence type="ECO:0000256" key="3">
    <source>
        <dbReference type="ARBA" id="ARBA00022630"/>
    </source>
</evidence>
<evidence type="ECO:0000313" key="9">
    <source>
        <dbReference type="Proteomes" id="UP000629468"/>
    </source>
</evidence>
<dbReference type="Proteomes" id="UP000629468">
    <property type="component" value="Unassembled WGS sequence"/>
</dbReference>
<name>A0A8H7C2R1_AGABI</name>
<dbReference type="InterPro" id="IPR012951">
    <property type="entry name" value="BBE"/>
</dbReference>
<evidence type="ECO:0000256" key="1">
    <source>
        <dbReference type="ARBA" id="ARBA00001974"/>
    </source>
</evidence>
<comment type="cofactor">
    <cofactor evidence="1">
        <name>FAD</name>
        <dbReference type="ChEBI" id="CHEBI:57692"/>
    </cofactor>
</comment>
<keyword evidence="6" id="KW-0472">Membrane</keyword>
<keyword evidence="3" id="KW-0285">Flavoprotein</keyword>
<evidence type="ECO:0000256" key="5">
    <source>
        <dbReference type="ARBA" id="ARBA00023002"/>
    </source>
</evidence>
<dbReference type="PANTHER" id="PTHR42973">
    <property type="entry name" value="BINDING OXIDOREDUCTASE, PUTATIVE (AFU_ORTHOLOGUE AFUA_1G17690)-RELATED"/>
    <property type="match status" value="1"/>
</dbReference>
<dbReference type="InterPro" id="IPR050416">
    <property type="entry name" value="FAD-linked_Oxidoreductase"/>
</dbReference>
<dbReference type="InterPro" id="IPR016166">
    <property type="entry name" value="FAD-bd_PCMH"/>
</dbReference>
<dbReference type="GO" id="GO:0016491">
    <property type="term" value="F:oxidoreductase activity"/>
    <property type="evidence" value="ECO:0007669"/>
    <property type="project" value="UniProtKB-KW"/>
</dbReference>
<dbReference type="Pfam" id="PF01565">
    <property type="entry name" value="FAD_binding_4"/>
    <property type="match status" value="1"/>
</dbReference>
<feature type="domain" description="FAD-binding PCMH-type" evidence="7">
    <location>
        <begin position="99"/>
        <end position="272"/>
    </location>
</feature>
<dbReference type="EMBL" id="JABXXO010000014">
    <property type="protein sequence ID" value="KAF7760940.1"/>
    <property type="molecule type" value="Genomic_DNA"/>
</dbReference>
<comment type="caution">
    <text evidence="8">The sequence shown here is derived from an EMBL/GenBank/DDBJ whole genome shotgun (WGS) entry which is preliminary data.</text>
</comment>
<evidence type="ECO:0000313" key="8">
    <source>
        <dbReference type="EMBL" id="KAF7760940.1"/>
    </source>
</evidence>
<comment type="similarity">
    <text evidence="2">Belongs to the oxygen-dependent FAD-linked oxidoreductase family.</text>
</comment>
<accession>A0A8H7C2R1</accession>
<dbReference type="Pfam" id="PF08031">
    <property type="entry name" value="BBE"/>
    <property type="match status" value="1"/>
</dbReference>
<evidence type="ECO:0000256" key="2">
    <source>
        <dbReference type="ARBA" id="ARBA00005466"/>
    </source>
</evidence>
<protein>
    <submittedName>
        <fullName evidence="8">CAZyme family AA7</fullName>
    </submittedName>
</protein>
<feature type="transmembrane region" description="Helical" evidence="6">
    <location>
        <begin position="50"/>
        <end position="70"/>
    </location>
</feature>
<sequence length="545" mass="59441">MVRTFANFVLTLNPGMNPKETSGTDALNTGLRGFQYLIHPRKMSITSLSLSIYLLLLSTCFLICGAQNLVADLKSQGIELVEPGDQGYNSASAAFNRRFVFKPAVVTFPTTPAQVSSIVKTAVKYKKHVAARGGGHSYVANGLGGQNGAVVIDMNRHFTRIQVNNQANTAKIDSGSRLGDIALTLNNYGRGFGHGTCPYVGIGGHSLLGGFAYASRLWGMVVDVIESIDLVLANGTITTASKNKNSELFWGMRGAGPSFGITTSMTIKTFAVPPSATVFQYTWDLNATSAASFLNAYQTFSLGQVPPQFGSELVLSKGSRQGRVSITLQGVWYDAANKFNAIIRPLVTKVSQKPRNQMVKAGKYIDSVAFFGESNNRLNTTNAPDTFDTFYVKSLLTPESQPMTTKSSQAFMQYLANQGFQSQSAWFIEVEEFGGPGSLVNAVPLDSTSFGNRGALFLMQFYVYESNPNNPFAQSGFSLADGMVNSVTSNNPSNWPYTAYPNYLDNRLQNWQQLYYGQHYPRLQRLKGSVDPGNVFQFPTSIEKP</sequence>
<evidence type="ECO:0000256" key="4">
    <source>
        <dbReference type="ARBA" id="ARBA00022827"/>
    </source>
</evidence>
<dbReference type="PANTHER" id="PTHR42973:SF39">
    <property type="entry name" value="FAD-BINDING PCMH-TYPE DOMAIN-CONTAINING PROTEIN"/>
    <property type="match status" value="1"/>
</dbReference>
<dbReference type="GO" id="GO:0071949">
    <property type="term" value="F:FAD binding"/>
    <property type="evidence" value="ECO:0007669"/>
    <property type="project" value="InterPro"/>
</dbReference>
<evidence type="ECO:0000259" key="7">
    <source>
        <dbReference type="PROSITE" id="PS51387"/>
    </source>
</evidence>
<dbReference type="InterPro" id="IPR016169">
    <property type="entry name" value="FAD-bd_PCMH_sub2"/>
</dbReference>
<dbReference type="AlphaFoldDB" id="A0A8H7C2R1"/>
<dbReference type="InterPro" id="IPR036318">
    <property type="entry name" value="FAD-bd_PCMH-like_sf"/>
</dbReference>
<keyword evidence="6" id="KW-1133">Transmembrane helix</keyword>
<dbReference type="PROSITE" id="PS51387">
    <property type="entry name" value="FAD_PCMH"/>
    <property type="match status" value="1"/>
</dbReference>
<organism evidence="8 9">
    <name type="scientific">Agaricus bisporus var. burnettii</name>
    <dbReference type="NCBI Taxonomy" id="192524"/>
    <lineage>
        <taxon>Eukaryota</taxon>
        <taxon>Fungi</taxon>
        <taxon>Dikarya</taxon>
        <taxon>Basidiomycota</taxon>
        <taxon>Agaricomycotina</taxon>
        <taxon>Agaricomycetes</taxon>
        <taxon>Agaricomycetidae</taxon>
        <taxon>Agaricales</taxon>
        <taxon>Agaricineae</taxon>
        <taxon>Agaricaceae</taxon>
        <taxon>Agaricus</taxon>
    </lineage>
</organism>
<reference evidence="8 9" key="1">
    <citation type="journal article" name="Sci. Rep.">
        <title>Telomere-to-telomere assembled and centromere annotated genomes of the two main subspecies of the button mushroom Agaricus bisporus reveal especially polymorphic chromosome ends.</title>
        <authorList>
            <person name="Sonnenberg A.S.M."/>
            <person name="Sedaghat-Telgerd N."/>
            <person name="Lavrijssen B."/>
            <person name="Ohm R.A."/>
            <person name="Hendrickx P.M."/>
            <person name="Scholtmeijer K."/>
            <person name="Baars J.J.P."/>
            <person name="van Peer A."/>
        </authorList>
    </citation>
    <scope>NUCLEOTIDE SEQUENCE [LARGE SCALE GENOMIC DNA]</scope>
    <source>
        <strain evidence="8 9">H119_p4</strain>
    </source>
</reference>
<evidence type="ECO:0000256" key="6">
    <source>
        <dbReference type="SAM" id="Phobius"/>
    </source>
</evidence>
<dbReference type="Gene3D" id="3.40.462.20">
    <property type="match status" value="1"/>
</dbReference>
<gene>
    <name evidence="8" type="ORF">Agabi119p4_10349</name>
</gene>
<dbReference type="Gene3D" id="3.30.465.10">
    <property type="match status" value="1"/>
</dbReference>
<keyword evidence="4" id="KW-0274">FAD</keyword>
<proteinExistence type="inferred from homology"/>
<dbReference type="SUPFAM" id="SSF56176">
    <property type="entry name" value="FAD-binding/transporter-associated domain-like"/>
    <property type="match status" value="1"/>
</dbReference>